<dbReference type="Proteomes" id="UP000319824">
    <property type="component" value="Unassembled WGS sequence"/>
</dbReference>
<name>A0A559TJS0_9HYPH</name>
<evidence type="ECO:0000313" key="3">
    <source>
        <dbReference type="Proteomes" id="UP000319824"/>
    </source>
</evidence>
<sequence length="513" mass="58347">MKQAVVIIHGMGEQIPMETLQGFVETVWVRDDSLIDEARPDSATGGPRYENTVWSKPDRRNRSFELRRMTTEAIDSQHGSTDFFEFYWAHLMYGTTWEQLKAWVIDLLWRSPARVPPRIRGAWIVLWIISVIVALCMIAAFVPFATLRSCLFNNCVAEASNQTSFWWLVVVPVLVGVFGAIVASLVNIFLLKYFGDVARYVKADPLNVARRQEIREKGVQLLETLMGREADGMPGKRQYDRIVVVAHSLGSIVAYDILSHCFARLNTASDLDEKTLRGLQQPERTKLESMIRSVADTPAKEDRTPKDPLDTTTNFTVDAFQEQQARCLKELNEQGSPWIVSDFITLGSPLSHAEFLLAANLADLRKAQERRILPTCPPMMEHDGKTKLRHFTFRYKDDATASDPLTYRVPHHAALFAYTRWTNLHSPHSAILWGDIISGPLASQFGATINDRQVNGIRDLQVLPERDKLGQVVAGQRVPFFSHTQYWSFGSLPDRPTPHHIRVLRQALRLKDR</sequence>
<evidence type="ECO:0000313" key="2">
    <source>
        <dbReference type="EMBL" id="TVZ74860.1"/>
    </source>
</evidence>
<dbReference type="AlphaFoldDB" id="A0A559TJS0"/>
<dbReference type="RefSeq" id="WP_022719465.1">
    <property type="nucleotide sequence ID" value="NZ_ATTQ01000070.1"/>
</dbReference>
<protein>
    <submittedName>
        <fullName evidence="2">Uncharacterized protein</fullName>
    </submittedName>
</protein>
<organism evidence="2 3">
    <name type="scientific">Rhizobium mongolense USDA 1844</name>
    <dbReference type="NCBI Taxonomy" id="1079460"/>
    <lineage>
        <taxon>Bacteria</taxon>
        <taxon>Pseudomonadati</taxon>
        <taxon>Pseudomonadota</taxon>
        <taxon>Alphaproteobacteria</taxon>
        <taxon>Hyphomicrobiales</taxon>
        <taxon>Rhizobiaceae</taxon>
        <taxon>Rhizobium/Agrobacterium group</taxon>
        <taxon>Rhizobium</taxon>
    </lineage>
</organism>
<evidence type="ECO:0000256" key="1">
    <source>
        <dbReference type="SAM" id="Phobius"/>
    </source>
</evidence>
<keyword evidence="1" id="KW-0472">Membrane</keyword>
<feature type="transmembrane region" description="Helical" evidence="1">
    <location>
        <begin position="124"/>
        <end position="145"/>
    </location>
</feature>
<reference evidence="2 3" key="1">
    <citation type="submission" date="2019-06" db="EMBL/GenBank/DDBJ databases">
        <title>Pac Bio to generate improved reference genome sequences for organisms with transposon mutant libraries (support for FEBA project).</title>
        <authorList>
            <person name="Blow M."/>
        </authorList>
    </citation>
    <scope>NUCLEOTIDE SEQUENCE [LARGE SCALE GENOMIC DNA]</scope>
    <source>
        <strain evidence="2 3">USDA 1844</strain>
    </source>
</reference>
<proteinExistence type="predicted"/>
<keyword evidence="1" id="KW-0812">Transmembrane</keyword>
<gene>
    <name evidence="2" type="ORF">BCL32_0189</name>
</gene>
<accession>A0A559TJS0</accession>
<dbReference type="EMBL" id="VISO01000001">
    <property type="protein sequence ID" value="TVZ74860.1"/>
    <property type="molecule type" value="Genomic_DNA"/>
</dbReference>
<comment type="caution">
    <text evidence="2">The sequence shown here is derived from an EMBL/GenBank/DDBJ whole genome shotgun (WGS) entry which is preliminary data.</text>
</comment>
<keyword evidence="1" id="KW-1133">Transmembrane helix</keyword>
<feature type="transmembrane region" description="Helical" evidence="1">
    <location>
        <begin position="165"/>
        <end position="190"/>
    </location>
</feature>